<evidence type="ECO:0000313" key="2">
    <source>
        <dbReference type="Proteomes" id="UP000789860"/>
    </source>
</evidence>
<proteinExistence type="predicted"/>
<dbReference type="Proteomes" id="UP000789860">
    <property type="component" value="Unassembled WGS sequence"/>
</dbReference>
<evidence type="ECO:0000313" key="1">
    <source>
        <dbReference type="EMBL" id="CAG8710055.1"/>
    </source>
</evidence>
<comment type="caution">
    <text evidence="1">The sequence shown here is derived from an EMBL/GenBank/DDBJ whole genome shotgun (WGS) entry which is preliminary data.</text>
</comment>
<feature type="non-terminal residue" evidence="1">
    <location>
        <position position="85"/>
    </location>
</feature>
<gene>
    <name evidence="1" type="ORF">SCALOS_LOCUS10831</name>
</gene>
<reference evidence="1" key="1">
    <citation type="submission" date="2021-06" db="EMBL/GenBank/DDBJ databases">
        <authorList>
            <person name="Kallberg Y."/>
            <person name="Tangrot J."/>
            <person name="Rosling A."/>
        </authorList>
    </citation>
    <scope>NUCLEOTIDE SEQUENCE</scope>
    <source>
        <strain evidence="1">AU212A</strain>
    </source>
</reference>
<organism evidence="1 2">
    <name type="scientific">Scutellospora calospora</name>
    <dbReference type="NCBI Taxonomy" id="85575"/>
    <lineage>
        <taxon>Eukaryota</taxon>
        <taxon>Fungi</taxon>
        <taxon>Fungi incertae sedis</taxon>
        <taxon>Mucoromycota</taxon>
        <taxon>Glomeromycotina</taxon>
        <taxon>Glomeromycetes</taxon>
        <taxon>Diversisporales</taxon>
        <taxon>Gigasporaceae</taxon>
        <taxon>Scutellospora</taxon>
    </lineage>
</organism>
<feature type="non-terminal residue" evidence="1">
    <location>
        <position position="1"/>
    </location>
</feature>
<name>A0ACA9PJM4_9GLOM</name>
<keyword evidence="2" id="KW-1185">Reference proteome</keyword>
<dbReference type="EMBL" id="CAJVPM010042783">
    <property type="protein sequence ID" value="CAG8710055.1"/>
    <property type="molecule type" value="Genomic_DNA"/>
</dbReference>
<accession>A0ACA9PJM4</accession>
<sequence length="85" mass="9627">LRRLQEHVWRRLGLGAWCCSFRFGQNLPQPQLGQLGSMAPHAIGEKDAAYRRLALQHGHNHKRDLVEIRAVCCAGAAPPRRYLAM</sequence>
<protein>
    <submittedName>
        <fullName evidence="1">1204_t:CDS:1</fullName>
    </submittedName>
</protein>